<comment type="catalytic activity">
    <reaction evidence="10">
        <text>Eliminative cleavage of (1-&gt;4)-alpha-D-galacturonan methyl ester to give oligosaccharides with 4-deoxy-6-O-methyl-alpha-D-galact-4-enuronosyl groups at their non-reducing ends.</text>
        <dbReference type="EC" id="4.2.2.10"/>
    </reaction>
</comment>
<keyword evidence="9 13" id="KW-0624">Polysaccharide degradation</keyword>
<dbReference type="FunFam" id="2.160.20.10:FF:000003">
    <property type="entry name" value="Pectin lyase F"/>
    <property type="match status" value="1"/>
</dbReference>
<keyword evidence="16" id="KW-1185">Reference proteome</keyword>
<proteinExistence type="inferred from homology"/>
<evidence type="ECO:0000256" key="3">
    <source>
        <dbReference type="ARBA" id="ARBA00022525"/>
    </source>
</evidence>
<organism evidence="15 16">
    <name type="scientific">Penicillium daleae</name>
    <dbReference type="NCBI Taxonomy" id="63821"/>
    <lineage>
        <taxon>Eukaryota</taxon>
        <taxon>Fungi</taxon>
        <taxon>Dikarya</taxon>
        <taxon>Ascomycota</taxon>
        <taxon>Pezizomycotina</taxon>
        <taxon>Eurotiomycetes</taxon>
        <taxon>Eurotiomycetidae</taxon>
        <taxon>Eurotiales</taxon>
        <taxon>Aspergillaceae</taxon>
        <taxon>Penicillium</taxon>
    </lineage>
</organism>
<dbReference type="InterPro" id="IPR012334">
    <property type="entry name" value="Pectin_lyas_fold"/>
</dbReference>
<dbReference type="Proteomes" id="UP001213681">
    <property type="component" value="Unassembled WGS sequence"/>
</dbReference>
<gene>
    <name evidence="15" type="ORF">N7458_010672</name>
</gene>
<comment type="function">
    <text evidence="11">Pectinolytic enzymes consist of four classes of enzymes: pectin lyase, polygalacturonase, pectin methylesterase and rhamnogalacturonase. Among pectinolytic enzymes, pectin lyase is the most important in depolymerization of pectin, since it cleaves internal glycosidic bonds of highly methylated pectins.</text>
</comment>
<evidence type="ECO:0000256" key="1">
    <source>
        <dbReference type="ARBA" id="ARBA00004613"/>
    </source>
</evidence>
<dbReference type="EMBL" id="JAPVEA010000008">
    <property type="protein sequence ID" value="KAJ5439674.1"/>
    <property type="molecule type" value="Genomic_DNA"/>
</dbReference>
<dbReference type="InterPro" id="IPR002022">
    <property type="entry name" value="Pec_lyase"/>
</dbReference>
<keyword evidence="5" id="KW-1015">Disulfide bond</keyword>
<dbReference type="InterPro" id="IPR011050">
    <property type="entry name" value="Pectin_lyase_fold/virulence"/>
</dbReference>
<evidence type="ECO:0000256" key="12">
    <source>
        <dbReference type="ARBA" id="ARBA00039082"/>
    </source>
</evidence>
<evidence type="ECO:0000256" key="4">
    <source>
        <dbReference type="ARBA" id="ARBA00022729"/>
    </source>
</evidence>
<comment type="subcellular location">
    <subcellularLocation>
        <location evidence="1 13">Secreted</location>
    </subcellularLocation>
</comment>
<evidence type="ECO:0000256" key="10">
    <source>
        <dbReference type="ARBA" id="ARBA00036818"/>
    </source>
</evidence>
<evidence type="ECO:0000313" key="16">
    <source>
        <dbReference type="Proteomes" id="UP001213681"/>
    </source>
</evidence>
<evidence type="ECO:0000256" key="11">
    <source>
        <dbReference type="ARBA" id="ARBA00037631"/>
    </source>
</evidence>
<dbReference type="GO" id="GO:0047490">
    <property type="term" value="F:pectin lyase activity"/>
    <property type="evidence" value="ECO:0007669"/>
    <property type="project" value="UniProtKB-EC"/>
</dbReference>
<dbReference type="GO" id="GO:0030570">
    <property type="term" value="F:pectate lyase activity"/>
    <property type="evidence" value="ECO:0007669"/>
    <property type="project" value="InterPro"/>
</dbReference>
<dbReference type="GO" id="GO:0071555">
    <property type="term" value="P:cell wall organization"/>
    <property type="evidence" value="ECO:0007669"/>
    <property type="project" value="UniProtKB-KW"/>
</dbReference>
<sequence>MYKSWMLIKAGNHLYNRPGGSCPSSIIYCLRNPCRLCAGVTGGGSATPVYPSTIEELIAYLTDPSPQNIVIERTFDFVGSEGTKTYSACNAYACSPSEGGQALLNTLGGCGSLATYEVTLDAAGVEGVNVASDKTLVGLGANTVLNGKGLRFVGVSNIIIQNIEITNLNPQYVWGGDAFVFSDTDLIWIDHVTTSSLGRQHYSFGQSSDNGVTISNSFINGVTEHSATCDGHTYWGPELVGSSDQITFYKNYVYYTSGRSRALSGNTLFHAVNSVWADNSGHAIEGTSNGMGLFEGCVFENVPVVVASDFVGQLFSSEAAYIGQCQTYLGRSCITNIYSNSGAFNYDQYGFFVDFSGRTIAPALSASSIETSVPAGAGKTLPT</sequence>
<dbReference type="SUPFAM" id="SSF51126">
    <property type="entry name" value="Pectin lyase-like"/>
    <property type="match status" value="1"/>
</dbReference>
<accession>A0AAD6C204</accession>
<evidence type="ECO:0000256" key="2">
    <source>
        <dbReference type="ARBA" id="ARBA00010980"/>
    </source>
</evidence>
<dbReference type="AlphaFoldDB" id="A0AAD6C204"/>
<dbReference type="Gene3D" id="2.160.20.10">
    <property type="entry name" value="Single-stranded right-handed beta-helix, Pectin lyase-like"/>
    <property type="match status" value="1"/>
</dbReference>
<evidence type="ECO:0000256" key="7">
    <source>
        <dbReference type="ARBA" id="ARBA00023277"/>
    </source>
</evidence>
<evidence type="ECO:0000259" key="14">
    <source>
        <dbReference type="SMART" id="SM00656"/>
    </source>
</evidence>
<dbReference type="GO" id="GO:0000272">
    <property type="term" value="P:polysaccharide catabolic process"/>
    <property type="evidence" value="ECO:0007669"/>
    <property type="project" value="UniProtKB-KW"/>
</dbReference>
<dbReference type="EC" id="4.2.2.10" evidence="12"/>
<comment type="similarity">
    <text evidence="2 13">Belongs to the polysaccharide lyase 1 family.</text>
</comment>
<evidence type="ECO:0000256" key="6">
    <source>
        <dbReference type="ARBA" id="ARBA00023239"/>
    </source>
</evidence>
<dbReference type="GO" id="GO:0005576">
    <property type="term" value="C:extracellular region"/>
    <property type="evidence" value="ECO:0007669"/>
    <property type="project" value="UniProtKB-SubCell"/>
</dbReference>
<reference evidence="15" key="1">
    <citation type="submission" date="2022-12" db="EMBL/GenBank/DDBJ databases">
        <authorList>
            <person name="Petersen C."/>
        </authorList>
    </citation>
    <scope>NUCLEOTIDE SEQUENCE</scope>
    <source>
        <strain evidence="15">IBT 16125</strain>
    </source>
</reference>
<dbReference type="RefSeq" id="XP_056762903.1">
    <property type="nucleotide sequence ID" value="XM_056914054.1"/>
</dbReference>
<reference evidence="15" key="2">
    <citation type="journal article" date="2023" name="IMA Fungus">
        <title>Comparative genomic study of the Penicillium genus elucidates a diverse pangenome and 15 lateral gene transfer events.</title>
        <authorList>
            <person name="Petersen C."/>
            <person name="Sorensen T."/>
            <person name="Nielsen M.R."/>
            <person name="Sondergaard T.E."/>
            <person name="Sorensen J.L."/>
            <person name="Fitzpatrick D.A."/>
            <person name="Frisvad J.C."/>
            <person name="Nielsen K.L."/>
        </authorList>
    </citation>
    <scope>NUCLEOTIDE SEQUENCE</scope>
    <source>
        <strain evidence="15">IBT 16125</strain>
    </source>
</reference>
<comment type="caution">
    <text evidence="15">The sequence shown here is derived from an EMBL/GenBank/DDBJ whole genome shotgun (WGS) entry which is preliminary data.</text>
</comment>
<dbReference type="InterPro" id="IPR045032">
    <property type="entry name" value="PEL"/>
</dbReference>
<name>A0AAD6C204_9EURO</name>
<evidence type="ECO:0000313" key="15">
    <source>
        <dbReference type="EMBL" id="KAJ5439674.1"/>
    </source>
</evidence>
<evidence type="ECO:0000256" key="9">
    <source>
        <dbReference type="ARBA" id="ARBA00023326"/>
    </source>
</evidence>
<dbReference type="PANTHER" id="PTHR31683">
    <property type="entry name" value="PECTATE LYASE 18-RELATED"/>
    <property type="match status" value="1"/>
</dbReference>
<keyword evidence="3 13" id="KW-0964">Secreted</keyword>
<keyword evidence="4" id="KW-0732">Signal</keyword>
<evidence type="ECO:0000256" key="5">
    <source>
        <dbReference type="ARBA" id="ARBA00023157"/>
    </source>
</evidence>
<keyword evidence="7 13" id="KW-0119">Carbohydrate metabolism</keyword>
<keyword evidence="8" id="KW-0961">Cell wall biogenesis/degradation</keyword>
<dbReference type="SMART" id="SM00656">
    <property type="entry name" value="Amb_all"/>
    <property type="match status" value="1"/>
</dbReference>
<dbReference type="PANTHER" id="PTHR31683:SF16">
    <property type="entry name" value="PECTIN LYASE A-RELATED"/>
    <property type="match status" value="1"/>
</dbReference>
<dbReference type="Pfam" id="PF00544">
    <property type="entry name" value="Pectate_lyase_4"/>
    <property type="match status" value="1"/>
</dbReference>
<protein>
    <recommendedName>
        <fullName evidence="12">pectin lyase</fullName>
        <ecNumber evidence="12">4.2.2.10</ecNumber>
    </recommendedName>
</protein>
<keyword evidence="6 13" id="KW-0456">Lyase</keyword>
<dbReference type="GeneID" id="81604297"/>
<evidence type="ECO:0000256" key="13">
    <source>
        <dbReference type="RuleBase" id="RU361173"/>
    </source>
</evidence>
<feature type="domain" description="Pectate lyase" evidence="14">
    <location>
        <begin position="81"/>
        <end position="305"/>
    </location>
</feature>
<evidence type="ECO:0000256" key="8">
    <source>
        <dbReference type="ARBA" id="ARBA00023316"/>
    </source>
</evidence>